<accession>A0A329M738</accession>
<dbReference type="Gene3D" id="1.10.3060.10">
    <property type="entry name" value="Helical scaffold and wing domains of SecA"/>
    <property type="match status" value="1"/>
</dbReference>
<keyword evidence="3 12" id="KW-0813">Transport</keyword>
<dbReference type="InterPro" id="IPR000185">
    <property type="entry name" value="SecA"/>
</dbReference>
<dbReference type="GO" id="GO:0006605">
    <property type="term" value="P:protein targeting"/>
    <property type="evidence" value="ECO:0007669"/>
    <property type="project" value="UniProtKB-UniRule"/>
</dbReference>
<dbReference type="InterPro" id="IPR011116">
    <property type="entry name" value="SecA_Wing/Scaffold"/>
</dbReference>
<dbReference type="GO" id="GO:0005524">
    <property type="term" value="F:ATP binding"/>
    <property type="evidence" value="ECO:0007669"/>
    <property type="project" value="UniProtKB-UniRule"/>
</dbReference>
<dbReference type="FunFam" id="3.40.50.300:FF:000429">
    <property type="entry name" value="Preprotein translocase subunit SecA"/>
    <property type="match status" value="1"/>
</dbReference>
<evidence type="ECO:0000256" key="1">
    <source>
        <dbReference type="ARBA" id="ARBA00004170"/>
    </source>
</evidence>
<dbReference type="InterPro" id="IPR020937">
    <property type="entry name" value="SecA_CS"/>
</dbReference>
<dbReference type="PROSITE" id="PS51194">
    <property type="entry name" value="HELICASE_CTER"/>
    <property type="match status" value="1"/>
</dbReference>
<comment type="subunit">
    <text evidence="12">Monomer and homodimer. Part of the essential Sec protein translocation apparatus which comprises SecA, SecYEG and auxiliary proteins SecDF. Other proteins may also be involved.</text>
</comment>
<evidence type="ECO:0000256" key="9">
    <source>
        <dbReference type="ARBA" id="ARBA00022967"/>
    </source>
</evidence>
<dbReference type="CDD" id="cd17928">
    <property type="entry name" value="DEXDc_SecA"/>
    <property type="match status" value="1"/>
</dbReference>
<dbReference type="AlphaFoldDB" id="A0A329M738"/>
<evidence type="ECO:0000256" key="6">
    <source>
        <dbReference type="ARBA" id="ARBA00022741"/>
    </source>
</evidence>
<keyword evidence="5 12" id="KW-0963">Cytoplasm</keyword>
<dbReference type="SMART" id="SM00957">
    <property type="entry name" value="SecA_DEAD"/>
    <property type="match status" value="1"/>
</dbReference>
<dbReference type="GO" id="GO:0008564">
    <property type="term" value="F:protein-exporting ATPase activity"/>
    <property type="evidence" value="ECO:0007669"/>
    <property type="project" value="UniProtKB-EC"/>
</dbReference>
<dbReference type="Proteomes" id="UP000250369">
    <property type="component" value="Unassembled WGS sequence"/>
</dbReference>
<evidence type="ECO:0000259" key="15">
    <source>
        <dbReference type="PROSITE" id="PS51196"/>
    </source>
</evidence>
<keyword evidence="10 12" id="KW-0811">Translocation</keyword>
<keyword evidence="7 12" id="KW-0067">ATP-binding</keyword>
<dbReference type="Pfam" id="PF07517">
    <property type="entry name" value="SecA_DEAD"/>
    <property type="match status" value="1"/>
</dbReference>
<comment type="subcellular location">
    <subcellularLocation>
        <location evidence="12">Cell membrane</location>
        <topology evidence="12">Peripheral membrane protein</topology>
        <orientation evidence="12">Cytoplasmic side</orientation>
    </subcellularLocation>
    <subcellularLocation>
        <location evidence="12">Cytoplasm</location>
    </subcellularLocation>
    <subcellularLocation>
        <location evidence="1">Membrane</location>
        <topology evidence="1">Peripheral membrane protein</topology>
    </subcellularLocation>
    <text evidence="12">Distribution is 50-50.</text>
</comment>
<dbReference type="InterPro" id="IPR014018">
    <property type="entry name" value="SecA_motor_DEAD"/>
</dbReference>
<evidence type="ECO:0000256" key="5">
    <source>
        <dbReference type="ARBA" id="ARBA00022490"/>
    </source>
</evidence>
<dbReference type="Gene3D" id="3.40.50.300">
    <property type="entry name" value="P-loop containing nucleotide triphosphate hydrolases"/>
    <property type="match status" value="3"/>
</dbReference>
<keyword evidence="6 12" id="KW-0547">Nucleotide-binding</keyword>
<evidence type="ECO:0000256" key="8">
    <source>
        <dbReference type="ARBA" id="ARBA00022927"/>
    </source>
</evidence>
<dbReference type="PROSITE" id="PS51192">
    <property type="entry name" value="HELICASE_ATP_BIND_1"/>
    <property type="match status" value="1"/>
</dbReference>
<proteinExistence type="inferred from homology"/>
<dbReference type="Pfam" id="PF01043">
    <property type="entry name" value="SecA_PP_bind"/>
    <property type="match status" value="1"/>
</dbReference>
<dbReference type="InterPro" id="IPR014001">
    <property type="entry name" value="Helicase_ATP-bd"/>
</dbReference>
<dbReference type="Pfam" id="PF07516">
    <property type="entry name" value="SecA_SW"/>
    <property type="match status" value="2"/>
</dbReference>
<dbReference type="OrthoDB" id="9805579at2"/>
<dbReference type="InterPro" id="IPR036266">
    <property type="entry name" value="SecA_Wing/Scaffold_sf"/>
</dbReference>
<reference evidence="16 17" key="1">
    <citation type="journal article" date="2009" name="Int. J. Syst. Evol. Microbiol.">
        <title>Paenibacillus contaminans sp. nov., isolated from a contaminated laboratory plate.</title>
        <authorList>
            <person name="Chou J.H."/>
            <person name="Lee J.H."/>
            <person name="Lin M.C."/>
            <person name="Chang P.S."/>
            <person name="Arun A.B."/>
            <person name="Young C.C."/>
            <person name="Chen W.M."/>
        </authorList>
    </citation>
    <scope>NUCLEOTIDE SEQUENCE [LARGE SCALE GENOMIC DNA]</scope>
    <source>
        <strain evidence="16 17">CKOBP-6</strain>
    </source>
</reference>
<dbReference type="InterPro" id="IPR044722">
    <property type="entry name" value="SecA_SF2_C"/>
</dbReference>
<dbReference type="SUPFAM" id="SSF81767">
    <property type="entry name" value="Pre-protein crosslinking domain of SecA"/>
    <property type="match status" value="1"/>
</dbReference>
<dbReference type="GO" id="GO:0043952">
    <property type="term" value="P:protein transport by the Sec complex"/>
    <property type="evidence" value="ECO:0007669"/>
    <property type="project" value="TreeGrafter"/>
</dbReference>
<comment type="function">
    <text evidence="12">Part of the Sec protein translocase complex. Interacts with the SecYEG preprotein conducting channel. Has a central role in coupling the hydrolysis of ATP to the transfer of proteins into and across the cell membrane, serving as an ATP-driven molecular motor driving the stepwise translocation of polypeptide chains across the membrane.</text>
</comment>
<feature type="binding site" evidence="12">
    <location>
        <position position="87"/>
    </location>
    <ligand>
        <name>ATP</name>
        <dbReference type="ChEBI" id="CHEBI:30616"/>
    </ligand>
</feature>
<evidence type="ECO:0000256" key="12">
    <source>
        <dbReference type="HAMAP-Rule" id="MF_01382"/>
    </source>
</evidence>
<keyword evidence="17" id="KW-1185">Reference proteome</keyword>
<dbReference type="PRINTS" id="PR00906">
    <property type="entry name" value="SECA"/>
</dbReference>
<dbReference type="InterPro" id="IPR036670">
    <property type="entry name" value="SecA_X-link_sf"/>
</dbReference>
<feature type="domain" description="SecA family profile" evidence="15">
    <location>
        <begin position="5"/>
        <end position="579"/>
    </location>
</feature>
<dbReference type="InterPro" id="IPR001650">
    <property type="entry name" value="Helicase_C-like"/>
</dbReference>
<dbReference type="PROSITE" id="PS01312">
    <property type="entry name" value="SECA"/>
    <property type="match status" value="1"/>
</dbReference>
<dbReference type="SUPFAM" id="SSF52540">
    <property type="entry name" value="P-loop containing nucleoside triphosphate hydrolases"/>
    <property type="match status" value="2"/>
</dbReference>
<dbReference type="InterPro" id="IPR027417">
    <property type="entry name" value="P-loop_NTPase"/>
</dbReference>
<feature type="domain" description="Helicase ATP-binding" evidence="13">
    <location>
        <begin position="89"/>
        <end position="250"/>
    </location>
</feature>
<feature type="binding site" evidence="12">
    <location>
        <position position="494"/>
    </location>
    <ligand>
        <name>ATP</name>
        <dbReference type="ChEBI" id="CHEBI:30616"/>
    </ligand>
</feature>
<keyword evidence="9 12" id="KW-1278">Translocase</keyword>
<gene>
    <name evidence="12" type="primary">secA</name>
    <name evidence="16" type="ORF">DQG23_29755</name>
</gene>
<keyword evidence="8 12" id="KW-0653">Protein transport</keyword>
<evidence type="ECO:0000313" key="16">
    <source>
        <dbReference type="EMBL" id="RAV15568.1"/>
    </source>
</evidence>
<evidence type="ECO:0000313" key="17">
    <source>
        <dbReference type="Proteomes" id="UP000250369"/>
    </source>
</evidence>
<evidence type="ECO:0000256" key="4">
    <source>
        <dbReference type="ARBA" id="ARBA00022475"/>
    </source>
</evidence>
<organism evidence="16 17">
    <name type="scientific">Paenibacillus contaminans</name>
    <dbReference type="NCBI Taxonomy" id="450362"/>
    <lineage>
        <taxon>Bacteria</taxon>
        <taxon>Bacillati</taxon>
        <taxon>Bacillota</taxon>
        <taxon>Bacilli</taxon>
        <taxon>Bacillales</taxon>
        <taxon>Paenibacillaceae</taxon>
        <taxon>Paenibacillus</taxon>
    </lineage>
</organism>
<dbReference type="EC" id="7.4.2.8" evidence="12"/>
<comment type="similarity">
    <text evidence="2 12">Belongs to the SecA family.</text>
</comment>
<dbReference type="SUPFAM" id="SSF81886">
    <property type="entry name" value="Helical scaffold and wing domains of SecA"/>
    <property type="match status" value="1"/>
</dbReference>
<protein>
    <recommendedName>
        <fullName evidence="12">Protein translocase subunit SecA</fullName>
        <ecNumber evidence="12">7.4.2.8</ecNumber>
    </recommendedName>
</protein>
<dbReference type="PANTHER" id="PTHR30612">
    <property type="entry name" value="SECA INNER MEMBRANE COMPONENT OF SEC PROTEIN SECRETION SYSTEM"/>
    <property type="match status" value="1"/>
</dbReference>
<dbReference type="EMBL" id="QMFB01000023">
    <property type="protein sequence ID" value="RAV15568.1"/>
    <property type="molecule type" value="Genomic_DNA"/>
</dbReference>
<sequence>MNIAAKLMQKFKDLDTQKKLKVYRDKAELIRKRNLEAWDDQRLQEESLRLQKEAKSGTPLDELLIDAYALVCEAAKRKLGLLPYDVQIMAAIALHERFLIEQHTGEGKTLSAVMPAYLNALTGEGVHVLTFNDYLANRDAEWMGPIYRFLGLTVNPVQAGMSLSEKREAYAADITYVTAKEAGFDYLRDTIALNEADTVHRPFHYVIVDEADSLLLDEARVPLVIAGESGSSINDGIRFAEVARLLEQVEHYDFDEFQRNVYLNEAGSAKAESLLGCDNLYESHNSYLLSSLNCALHVESLLKKDVDYIVRDGKIELIEEYTGRVAENRYLPDGLQAALAAKEGLQSTAGGKVLGTITLQHFLSLYPNICGMTATAHASAMEFEDIYALQVVQIPPNRPNIRIDHPHRIYTHKEAKLKSLVQEISSVHTTGRPILIGTSSVEESDMLAEALAVADVPCHVLNAKNDAEEAEIIAKAGEIGAVTVSTNMAGRGVDIRLGGGNPTQAEVVAKLGGLYVIGTHVNESVRIDDQLRGRSGRQGDPGASVFFVSLEDELMLRFGINKAIRSPRQDEALEEPVLRNKIAHIQRVIMGQNFHIRQELNCYSDMVEDQRRILYEERLGILKGEKLMSPSEQRVRLFYIDEFWADHLAYVSYIREGIHLESLASRNPIDEFHAQITQAYEQIPAKVNSESANMLVRLGGWNDPAKWEEFGLKSPTSTRTYIINDQYIQNKRSSWTAMTVFAFGIRKILKPVFKLSKF</sequence>
<evidence type="ECO:0000256" key="11">
    <source>
        <dbReference type="ARBA" id="ARBA00023136"/>
    </source>
</evidence>
<dbReference type="RefSeq" id="WP_113034687.1">
    <property type="nucleotide sequence ID" value="NZ_QMFB01000023.1"/>
</dbReference>
<dbReference type="PANTHER" id="PTHR30612:SF0">
    <property type="entry name" value="CHLOROPLAST PROTEIN-TRANSPORTING ATPASE"/>
    <property type="match status" value="1"/>
</dbReference>
<keyword evidence="4 12" id="KW-1003">Cell membrane</keyword>
<dbReference type="PROSITE" id="PS51196">
    <property type="entry name" value="SECA_MOTOR_DEAD"/>
    <property type="match status" value="1"/>
</dbReference>
<evidence type="ECO:0000256" key="7">
    <source>
        <dbReference type="ARBA" id="ARBA00022840"/>
    </source>
</evidence>
<evidence type="ECO:0000256" key="10">
    <source>
        <dbReference type="ARBA" id="ARBA00023010"/>
    </source>
</evidence>
<dbReference type="SMART" id="SM00958">
    <property type="entry name" value="SecA_PP_bind"/>
    <property type="match status" value="1"/>
</dbReference>
<dbReference type="InterPro" id="IPR011115">
    <property type="entry name" value="SecA_DEAD"/>
</dbReference>
<dbReference type="InterPro" id="IPR011130">
    <property type="entry name" value="SecA_preprotein_X-link_dom"/>
</dbReference>
<dbReference type="GO" id="GO:0065002">
    <property type="term" value="P:intracellular protein transmembrane transport"/>
    <property type="evidence" value="ECO:0007669"/>
    <property type="project" value="UniProtKB-UniRule"/>
</dbReference>
<evidence type="ECO:0000259" key="14">
    <source>
        <dbReference type="PROSITE" id="PS51194"/>
    </source>
</evidence>
<comment type="caution">
    <text evidence="16">The sequence shown here is derived from an EMBL/GenBank/DDBJ whole genome shotgun (WGS) entry which is preliminary data.</text>
</comment>
<comment type="catalytic activity">
    <reaction evidence="12">
        <text>ATP + H2O + cellular proteinSide 1 = ADP + phosphate + cellular proteinSide 2.</text>
        <dbReference type="EC" id="7.4.2.8"/>
    </reaction>
</comment>
<dbReference type="HAMAP" id="MF_01382">
    <property type="entry name" value="SecA"/>
    <property type="match status" value="1"/>
</dbReference>
<evidence type="ECO:0000256" key="2">
    <source>
        <dbReference type="ARBA" id="ARBA00007650"/>
    </source>
</evidence>
<keyword evidence="11 12" id="KW-0472">Membrane</keyword>
<dbReference type="GO" id="GO:0031522">
    <property type="term" value="C:cell envelope Sec protein transport complex"/>
    <property type="evidence" value="ECO:0007669"/>
    <property type="project" value="TreeGrafter"/>
</dbReference>
<dbReference type="Pfam" id="PF21090">
    <property type="entry name" value="P-loop_SecA"/>
    <property type="match status" value="1"/>
</dbReference>
<evidence type="ECO:0000259" key="13">
    <source>
        <dbReference type="PROSITE" id="PS51192"/>
    </source>
</evidence>
<evidence type="ECO:0000256" key="3">
    <source>
        <dbReference type="ARBA" id="ARBA00022448"/>
    </source>
</evidence>
<dbReference type="GO" id="GO:0005886">
    <property type="term" value="C:plasma membrane"/>
    <property type="evidence" value="ECO:0007669"/>
    <property type="project" value="UniProtKB-SubCell"/>
</dbReference>
<feature type="domain" description="Helicase C-terminal" evidence="14">
    <location>
        <begin position="416"/>
        <end position="579"/>
    </location>
</feature>
<feature type="binding site" evidence="12">
    <location>
        <begin position="105"/>
        <end position="109"/>
    </location>
    <ligand>
        <name>ATP</name>
        <dbReference type="ChEBI" id="CHEBI:30616"/>
    </ligand>
</feature>
<dbReference type="CDD" id="cd18803">
    <property type="entry name" value="SF2_C_secA"/>
    <property type="match status" value="1"/>
</dbReference>
<dbReference type="Gene3D" id="3.90.1440.10">
    <property type="entry name" value="SecA, preprotein cross-linking domain"/>
    <property type="match status" value="1"/>
</dbReference>
<dbReference type="GO" id="GO:0017038">
    <property type="term" value="P:protein import"/>
    <property type="evidence" value="ECO:0007669"/>
    <property type="project" value="InterPro"/>
</dbReference>
<name>A0A329M738_9BACL</name>
<dbReference type="GO" id="GO:0005829">
    <property type="term" value="C:cytosol"/>
    <property type="evidence" value="ECO:0007669"/>
    <property type="project" value="TreeGrafter"/>
</dbReference>